<keyword evidence="4" id="KW-0496">Mitochondrion</keyword>
<dbReference type="OrthoDB" id="275876at2759"/>
<dbReference type="GO" id="GO:0005743">
    <property type="term" value="C:mitochondrial inner membrane"/>
    <property type="evidence" value="ECO:0007669"/>
    <property type="project" value="UniProtKB-ARBA"/>
</dbReference>
<dbReference type="Gene3D" id="3.40.1370.10">
    <property type="match status" value="1"/>
</dbReference>
<keyword evidence="3 9" id="KW-0689">Ribosomal protein</keyword>
<dbReference type="FunFam" id="3.40.1370.10:FF:000005">
    <property type="entry name" value="39S ribosomal protein L4, mitochondrial"/>
    <property type="match status" value="1"/>
</dbReference>
<comment type="caution">
    <text evidence="9">The sequence shown here is derived from an EMBL/GenBank/DDBJ whole genome shotgun (WGS) entry which is preliminary data.</text>
</comment>
<gene>
    <name evidence="9" type="ORF">BIW11_00623</name>
</gene>
<evidence type="ECO:0000313" key="9">
    <source>
        <dbReference type="EMBL" id="OQR76270.1"/>
    </source>
</evidence>
<dbReference type="AlphaFoldDB" id="A0A1V9XRZ3"/>
<dbReference type="GO" id="GO:0003735">
    <property type="term" value="F:structural constituent of ribosome"/>
    <property type="evidence" value="ECO:0007669"/>
    <property type="project" value="InterPro"/>
</dbReference>
<evidence type="ECO:0000256" key="5">
    <source>
        <dbReference type="ARBA" id="ARBA00023274"/>
    </source>
</evidence>
<dbReference type="FunCoup" id="A0A1V9XRZ3">
    <property type="interactions" value="572"/>
</dbReference>
<evidence type="ECO:0000256" key="4">
    <source>
        <dbReference type="ARBA" id="ARBA00023128"/>
    </source>
</evidence>
<reference evidence="9 10" key="1">
    <citation type="journal article" date="2017" name="Gigascience">
        <title>Draft genome of the honey bee ectoparasitic mite, Tropilaelaps mercedesae, is shaped by the parasitic life history.</title>
        <authorList>
            <person name="Dong X."/>
            <person name="Armstrong S.D."/>
            <person name="Xia D."/>
            <person name="Makepeace B.L."/>
            <person name="Darby A.C."/>
            <person name="Kadowaki T."/>
        </authorList>
    </citation>
    <scope>NUCLEOTIDE SEQUENCE [LARGE SCALE GENOMIC DNA]</scope>
    <source>
        <strain evidence="9">Wuxi-XJTLU</strain>
    </source>
</reference>
<dbReference type="InterPro" id="IPR002136">
    <property type="entry name" value="Ribosomal_uL4"/>
</dbReference>
<evidence type="ECO:0000256" key="7">
    <source>
        <dbReference type="ARBA" id="ARBA00082711"/>
    </source>
</evidence>
<feature type="region of interest" description="Disordered" evidence="8">
    <location>
        <begin position="146"/>
        <end position="168"/>
    </location>
</feature>
<dbReference type="Proteomes" id="UP000192247">
    <property type="component" value="Unassembled WGS sequence"/>
</dbReference>
<evidence type="ECO:0000256" key="2">
    <source>
        <dbReference type="ARBA" id="ARBA00010528"/>
    </source>
</evidence>
<keyword evidence="10" id="KW-1185">Reference proteome</keyword>
<dbReference type="InParanoid" id="A0A1V9XRZ3"/>
<evidence type="ECO:0000256" key="3">
    <source>
        <dbReference type="ARBA" id="ARBA00022980"/>
    </source>
</evidence>
<dbReference type="EMBL" id="MNPL01005065">
    <property type="protein sequence ID" value="OQR76270.1"/>
    <property type="molecule type" value="Genomic_DNA"/>
</dbReference>
<dbReference type="SUPFAM" id="SSF52166">
    <property type="entry name" value="Ribosomal protein L4"/>
    <property type="match status" value="1"/>
</dbReference>
<comment type="similarity">
    <text evidence="2">Belongs to the universal ribosomal protein uL4 family.</text>
</comment>
<dbReference type="GO" id="GO:1990904">
    <property type="term" value="C:ribonucleoprotein complex"/>
    <property type="evidence" value="ECO:0007669"/>
    <property type="project" value="UniProtKB-KW"/>
</dbReference>
<evidence type="ECO:0000256" key="8">
    <source>
        <dbReference type="SAM" id="MobiDB-lite"/>
    </source>
</evidence>
<dbReference type="GO" id="GO:0006412">
    <property type="term" value="P:translation"/>
    <property type="evidence" value="ECO:0007669"/>
    <property type="project" value="InterPro"/>
</dbReference>
<dbReference type="Pfam" id="PF00573">
    <property type="entry name" value="Ribosomal_L4"/>
    <property type="match status" value="1"/>
</dbReference>
<dbReference type="PANTHER" id="PTHR10746">
    <property type="entry name" value="50S RIBOSOMAL PROTEIN L4"/>
    <property type="match status" value="1"/>
</dbReference>
<organism evidence="9 10">
    <name type="scientific">Tropilaelaps mercedesae</name>
    <dbReference type="NCBI Taxonomy" id="418985"/>
    <lineage>
        <taxon>Eukaryota</taxon>
        <taxon>Metazoa</taxon>
        <taxon>Ecdysozoa</taxon>
        <taxon>Arthropoda</taxon>
        <taxon>Chelicerata</taxon>
        <taxon>Arachnida</taxon>
        <taxon>Acari</taxon>
        <taxon>Parasitiformes</taxon>
        <taxon>Mesostigmata</taxon>
        <taxon>Gamasina</taxon>
        <taxon>Dermanyssoidea</taxon>
        <taxon>Laelapidae</taxon>
        <taxon>Tropilaelaps</taxon>
    </lineage>
</organism>
<sequence length="338" mass="38180">MQTFVSCGPQTNMATLVRVSLASRAIAISRPLGAFRNLSTNTEVTGDGHETLSAGSAKTTSTAFEPSYFATFLSDKNDTSVYYEPLVAWLETLGRKDPANTKLGSLYLHPEVFGSFPRTDILHWNIYWQKLYKQVDWSFAMTREEKRGGGRKPWPQKGTGRSRQGSIRSPLWFKGGRALGPRGPRTYYFMLPFNLRVRGLISALSCKFAQNDLRIVDSLASLPSEDPKFLEELCEAREWGPSVLFIHESDCAPRNITLATDTVGHTNIMPVQGLNVYSMLKHETIVLSLKSAKLIQERLLFHLNRPDVREFEKYKVRPIVNRPALPQPLEYFAPSIHL</sequence>
<dbReference type="STRING" id="418985.A0A1V9XRZ3"/>
<accession>A0A1V9XRZ3</accession>
<dbReference type="PANTHER" id="PTHR10746:SF6">
    <property type="entry name" value="LARGE RIBOSOMAL SUBUNIT PROTEIN UL4M"/>
    <property type="match status" value="1"/>
</dbReference>
<name>A0A1V9XRZ3_9ACAR</name>
<evidence type="ECO:0000256" key="1">
    <source>
        <dbReference type="ARBA" id="ARBA00004173"/>
    </source>
</evidence>
<protein>
    <recommendedName>
        <fullName evidence="6">Large ribosomal subunit protein uL4m</fullName>
    </recommendedName>
    <alternativeName>
        <fullName evidence="7">39S ribosomal protein L4, mitochondrial</fullName>
    </alternativeName>
</protein>
<keyword evidence="5" id="KW-0687">Ribonucleoprotein</keyword>
<dbReference type="InterPro" id="IPR013005">
    <property type="entry name" value="Ribosomal_uL4-like"/>
</dbReference>
<evidence type="ECO:0000256" key="6">
    <source>
        <dbReference type="ARBA" id="ARBA00040565"/>
    </source>
</evidence>
<dbReference type="GO" id="GO:0005840">
    <property type="term" value="C:ribosome"/>
    <property type="evidence" value="ECO:0007669"/>
    <property type="project" value="UniProtKB-KW"/>
</dbReference>
<comment type="subcellular location">
    <subcellularLocation>
        <location evidence="1">Mitochondrion</location>
    </subcellularLocation>
</comment>
<proteinExistence type="inferred from homology"/>
<evidence type="ECO:0000313" key="10">
    <source>
        <dbReference type="Proteomes" id="UP000192247"/>
    </source>
</evidence>
<dbReference type="InterPro" id="IPR023574">
    <property type="entry name" value="Ribosomal_uL4_dom_sf"/>
</dbReference>